<comment type="caution">
    <text evidence="5">The sequence shown here is derived from an EMBL/GenBank/DDBJ whole genome shotgun (WGS) entry which is preliminary data.</text>
</comment>
<dbReference type="InterPro" id="IPR006179">
    <property type="entry name" value="5_nucleotidase/apyrase"/>
</dbReference>
<evidence type="ECO:0000256" key="2">
    <source>
        <dbReference type="RuleBase" id="RU362119"/>
    </source>
</evidence>
<feature type="domain" description="5'-Nucleotidase C-terminal" evidence="4">
    <location>
        <begin position="291"/>
        <end position="427"/>
    </location>
</feature>
<dbReference type="InterPro" id="IPR004843">
    <property type="entry name" value="Calcineurin-like_PHP"/>
</dbReference>
<dbReference type="PIRSF" id="PIRSF036361">
    <property type="entry name" value="YunD"/>
    <property type="match status" value="1"/>
</dbReference>
<evidence type="ECO:0000259" key="4">
    <source>
        <dbReference type="Pfam" id="PF02872"/>
    </source>
</evidence>
<evidence type="ECO:0000256" key="1">
    <source>
        <dbReference type="ARBA" id="ARBA00022729"/>
    </source>
</evidence>
<keyword evidence="2" id="KW-0547">Nucleotide-binding</keyword>
<dbReference type="Gene3D" id="3.90.780.10">
    <property type="entry name" value="5'-Nucleotidase, C-terminal domain"/>
    <property type="match status" value="1"/>
</dbReference>
<protein>
    <submittedName>
        <fullName evidence="5">2',3'-cyclic-nucleotide 2'-phosphodiesterase (5'-nucleotidase family)</fullName>
    </submittedName>
</protein>
<dbReference type="PRINTS" id="PR01607">
    <property type="entry name" value="APYRASEFAMLY"/>
</dbReference>
<dbReference type="CDD" id="cd00845">
    <property type="entry name" value="MPP_UshA_N_like"/>
    <property type="match status" value="1"/>
</dbReference>
<proteinExistence type="inferred from homology"/>
<dbReference type="Gene3D" id="3.60.21.10">
    <property type="match status" value="1"/>
</dbReference>
<sequence length="464" mass="53265">MNEQIYLYYTNDLHSHFENWSKIVGYFKEKKQERRRENQSYWLIDIGDHVDRFHPIAEAFMGKANVDLLNMAEYDIATIGNNEGITLDYQDLYHLYDEANFKLICANLQSTKGANPFWLQSSCQFESKNGVKIAFIGLTAPFNAFYNLLGWNIHSPYDVLDYHIKSIEKQADIIVLLSHLGINEDQEIARQYPQIDVIIGGHTHHLLRTGEYIENSLLTAAGKHGKYVGEVILTWDFQNNCLAKKEAYTTNINHFNGDQDTERKLQTYQNQANELLQETIITLEKPLEVGWFKETILMKKLVKTLQEWTDSDCSMLNAGLILDQLQAGKVTYADVHRICPHPINPCVVQLSGQELAEVIRGSYTKAFMELNLKGFGFRGEVIGQMIYSGLEVSVKKHDNGDFQVVKVLIDGLPLNPDKDYLVATADMFTFGKLLPEVARSKVKRFYMPEFLRDLLVHTLKTKIH</sequence>
<feature type="domain" description="Calcineurin-like phosphoesterase" evidence="3">
    <location>
        <begin position="10"/>
        <end position="205"/>
    </location>
</feature>
<dbReference type="InterPro" id="IPR029052">
    <property type="entry name" value="Metallo-depent_PP-like"/>
</dbReference>
<keyword evidence="2" id="KW-0378">Hydrolase</keyword>
<evidence type="ECO:0000259" key="3">
    <source>
        <dbReference type="Pfam" id="PF00149"/>
    </source>
</evidence>
<evidence type="ECO:0000313" key="5">
    <source>
        <dbReference type="EMBL" id="MBM7570975.1"/>
    </source>
</evidence>
<accession>A0ABS2MZ65</accession>
<gene>
    <name evidence="5" type="ORF">JOC48_001455</name>
</gene>
<comment type="similarity">
    <text evidence="2">Belongs to the 5'-nucleotidase family.</text>
</comment>
<keyword evidence="6" id="KW-1185">Reference proteome</keyword>
<keyword evidence="1" id="KW-0732">Signal</keyword>
<dbReference type="PANTHER" id="PTHR11575:SF24">
    <property type="entry name" value="5'-NUCLEOTIDASE"/>
    <property type="match status" value="1"/>
</dbReference>
<dbReference type="InterPro" id="IPR008334">
    <property type="entry name" value="5'-Nucleotdase_C"/>
</dbReference>
<name>A0ABS2MZ65_9BACI</name>
<dbReference type="SUPFAM" id="SSF55816">
    <property type="entry name" value="5'-nucleotidase (syn. UDP-sugar hydrolase), C-terminal domain"/>
    <property type="match status" value="1"/>
</dbReference>
<dbReference type="InterPro" id="IPR036907">
    <property type="entry name" value="5'-Nucleotdase_C_sf"/>
</dbReference>
<dbReference type="Pfam" id="PF02872">
    <property type="entry name" value="5_nucleotid_C"/>
    <property type="match status" value="1"/>
</dbReference>
<dbReference type="EMBL" id="JAFBDR010000006">
    <property type="protein sequence ID" value="MBM7570975.1"/>
    <property type="molecule type" value="Genomic_DNA"/>
</dbReference>
<evidence type="ECO:0000313" key="6">
    <source>
        <dbReference type="Proteomes" id="UP001296943"/>
    </source>
</evidence>
<dbReference type="PANTHER" id="PTHR11575">
    <property type="entry name" value="5'-NUCLEOTIDASE-RELATED"/>
    <property type="match status" value="1"/>
</dbReference>
<reference evidence="5 6" key="1">
    <citation type="submission" date="2021-01" db="EMBL/GenBank/DDBJ databases">
        <title>Genomic Encyclopedia of Type Strains, Phase IV (KMG-IV): sequencing the most valuable type-strain genomes for metagenomic binning, comparative biology and taxonomic classification.</title>
        <authorList>
            <person name="Goeker M."/>
        </authorList>
    </citation>
    <scope>NUCLEOTIDE SEQUENCE [LARGE SCALE GENOMIC DNA]</scope>
    <source>
        <strain evidence="5 6">DSM 23711</strain>
    </source>
</reference>
<dbReference type="Proteomes" id="UP001296943">
    <property type="component" value="Unassembled WGS sequence"/>
</dbReference>
<dbReference type="SUPFAM" id="SSF56300">
    <property type="entry name" value="Metallo-dependent phosphatases"/>
    <property type="match status" value="1"/>
</dbReference>
<organism evidence="5 6">
    <name type="scientific">Aquibacillus albus</name>
    <dbReference type="NCBI Taxonomy" id="1168171"/>
    <lineage>
        <taxon>Bacteria</taxon>
        <taxon>Bacillati</taxon>
        <taxon>Bacillota</taxon>
        <taxon>Bacilli</taxon>
        <taxon>Bacillales</taxon>
        <taxon>Bacillaceae</taxon>
        <taxon>Aquibacillus</taxon>
    </lineage>
</organism>
<dbReference type="InterPro" id="IPR011240">
    <property type="entry name" value="Pesterase_YunD"/>
</dbReference>
<dbReference type="RefSeq" id="WP_204498382.1">
    <property type="nucleotide sequence ID" value="NZ_JAFBDR010000006.1"/>
</dbReference>
<dbReference type="Pfam" id="PF00149">
    <property type="entry name" value="Metallophos"/>
    <property type="match status" value="1"/>
</dbReference>